<evidence type="ECO:0000313" key="3">
    <source>
        <dbReference type="Proteomes" id="UP000011087"/>
    </source>
</evidence>
<dbReference type="GeneID" id="17302198"/>
<protein>
    <submittedName>
        <fullName evidence="1 2">Uncharacterized protein</fullName>
    </submittedName>
</protein>
<dbReference type="KEGG" id="gtt:GUITHDRAFT_108403"/>
<dbReference type="RefSeq" id="XP_005832509.1">
    <property type="nucleotide sequence ID" value="XM_005832452.1"/>
</dbReference>
<dbReference type="EnsemblProtists" id="EKX45529">
    <property type="protein sequence ID" value="EKX45529"/>
    <property type="gene ID" value="GUITHDRAFT_108403"/>
</dbReference>
<reference evidence="1 3" key="1">
    <citation type="journal article" date="2012" name="Nature">
        <title>Algal genomes reveal evolutionary mosaicism and the fate of nucleomorphs.</title>
        <authorList>
            <consortium name="DOE Joint Genome Institute"/>
            <person name="Curtis B.A."/>
            <person name="Tanifuji G."/>
            <person name="Burki F."/>
            <person name="Gruber A."/>
            <person name="Irimia M."/>
            <person name="Maruyama S."/>
            <person name="Arias M.C."/>
            <person name="Ball S.G."/>
            <person name="Gile G.H."/>
            <person name="Hirakawa Y."/>
            <person name="Hopkins J.F."/>
            <person name="Kuo A."/>
            <person name="Rensing S.A."/>
            <person name="Schmutz J."/>
            <person name="Symeonidi A."/>
            <person name="Elias M."/>
            <person name="Eveleigh R.J."/>
            <person name="Herman E.K."/>
            <person name="Klute M.J."/>
            <person name="Nakayama T."/>
            <person name="Obornik M."/>
            <person name="Reyes-Prieto A."/>
            <person name="Armbrust E.V."/>
            <person name="Aves S.J."/>
            <person name="Beiko R.G."/>
            <person name="Coutinho P."/>
            <person name="Dacks J.B."/>
            <person name="Durnford D.G."/>
            <person name="Fast N.M."/>
            <person name="Green B.R."/>
            <person name="Grisdale C.J."/>
            <person name="Hempel F."/>
            <person name="Henrissat B."/>
            <person name="Hoppner M.P."/>
            <person name="Ishida K."/>
            <person name="Kim E."/>
            <person name="Koreny L."/>
            <person name="Kroth P.G."/>
            <person name="Liu Y."/>
            <person name="Malik S.B."/>
            <person name="Maier U.G."/>
            <person name="McRose D."/>
            <person name="Mock T."/>
            <person name="Neilson J.A."/>
            <person name="Onodera N.T."/>
            <person name="Poole A.M."/>
            <person name="Pritham E.J."/>
            <person name="Richards T.A."/>
            <person name="Rocap G."/>
            <person name="Roy S.W."/>
            <person name="Sarai C."/>
            <person name="Schaack S."/>
            <person name="Shirato S."/>
            <person name="Slamovits C.H."/>
            <person name="Spencer D.F."/>
            <person name="Suzuki S."/>
            <person name="Worden A.Z."/>
            <person name="Zauner S."/>
            <person name="Barry K."/>
            <person name="Bell C."/>
            <person name="Bharti A.K."/>
            <person name="Crow J.A."/>
            <person name="Grimwood J."/>
            <person name="Kramer R."/>
            <person name="Lindquist E."/>
            <person name="Lucas S."/>
            <person name="Salamov A."/>
            <person name="McFadden G.I."/>
            <person name="Lane C.E."/>
            <person name="Keeling P.J."/>
            <person name="Gray M.W."/>
            <person name="Grigoriev I.V."/>
            <person name="Archibald J.M."/>
        </authorList>
    </citation>
    <scope>NUCLEOTIDE SEQUENCE</scope>
    <source>
        <strain evidence="1 3">CCMP2712</strain>
    </source>
</reference>
<gene>
    <name evidence="1" type="ORF">GUITHDRAFT_108403</name>
</gene>
<proteinExistence type="predicted"/>
<dbReference type="AlphaFoldDB" id="L1JBN0"/>
<evidence type="ECO:0000313" key="2">
    <source>
        <dbReference type="EnsemblProtists" id="EKX45529"/>
    </source>
</evidence>
<dbReference type="HOGENOM" id="CLU_2445451_0_0_1"/>
<sequence length="90" mass="9930">MTCDMSCFSSLSVTIHDVKWSSQPSQQADKIRSKCFRLSSAQQAYLHQAASIASMSIRSSPSRATKQDTAYKNIMAARTKAQGLIISKTR</sequence>
<organism evidence="1">
    <name type="scientific">Guillardia theta (strain CCMP2712)</name>
    <name type="common">Cryptophyte</name>
    <dbReference type="NCBI Taxonomy" id="905079"/>
    <lineage>
        <taxon>Eukaryota</taxon>
        <taxon>Cryptophyceae</taxon>
        <taxon>Pyrenomonadales</taxon>
        <taxon>Geminigeraceae</taxon>
        <taxon>Guillardia</taxon>
    </lineage>
</organism>
<evidence type="ECO:0000313" key="1">
    <source>
        <dbReference type="EMBL" id="EKX45529.1"/>
    </source>
</evidence>
<dbReference type="EMBL" id="JH992998">
    <property type="protein sequence ID" value="EKX45529.1"/>
    <property type="molecule type" value="Genomic_DNA"/>
</dbReference>
<reference evidence="2" key="3">
    <citation type="submission" date="2015-06" db="UniProtKB">
        <authorList>
            <consortium name="EnsemblProtists"/>
        </authorList>
    </citation>
    <scope>IDENTIFICATION</scope>
</reference>
<dbReference type="Proteomes" id="UP000011087">
    <property type="component" value="Unassembled WGS sequence"/>
</dbReference>
<reference evidence="3" key="2">
    <citation type="submission" date="2012-11" db="EMBL/GenBank/DDBJ databases">
        <authorList>
            <person name="Kuo A."/>
            <person name="Curtis B.A."/>
            <person name="Tanifuji G."/>
            <person name="Burki F."/>
            <person name="Gruber A."/>
            <person name="Irimia M."/>
            <person name="Maruyama S."/>
            <person name="Arias M.C."/>
            <person name="Ball S.G."/>
            <person name="Gile G.H."/>
            <person name="Hirakawa Y."/>
            <person name="Hopkins J.F."/>
            <person name="Rensing S.A."/>
            <person name="Schmutz J."/>
            <person name="Symeonidi A."/>
            <person name="Elias M."/>
            <person name="Eveleigh R.J."/>
            <person name="Herman E.K."/>
            <person name="Klute M.J."/>
            <person name="Nakayama T."/>
            <person name="Obornik M."/>
            <person name="Reyes-Prieto A."/>
            <person name="Armbrust E.V."/>
            <person name="Aves S.J."/>
            <person name="Beiko R.G."/>
            <person name="Coutinho P."/>
            <person name="Dacks J.B."/>
            <person name="Durnford D.G."/>
            <person name="Fast N.M."/>
            <person name="Green B.R."/>
            <person name="Grisdale C."/>
            <person name="Hempe F."/>
            <person name="Henrissat B."/>
            <person name="Hoppner M.P."/>
            <person name="Ishida K.-I."/>
            <person name="Kim E."/>
            <person name="Koreny L."/>
            <person name="Kroth P.G."/>
            <person name="Liu Y."/>
            <person name="Malik S.-B."/>
            <person name="Maier U.G."/>
            <person name="McRose D."/>
            <person name="Mock T."/>
            <person name="Neilson J.A."/>
            <person name="Onodera N.T."/>
            <person name="Poole A.M."/>
            <person name="Pritham E.J."/>
            <person name="Richards T.A."/>
            <person name="Rocap G."/>
            <person name="Roy S.W."/>
            <person name="Sarai C."/>
            <person name="Schaack S."/>
            <person name="Shirato S."/>
            <person name="Slamovits C.H."/>
            <person name="Spencer D.F."/>
            <person name="Suzuki S."/>
            <person name="Worden A.Z."/>
            <person name="Zauner S."/>
            <person name="Barry K."/>
            <person name="Bell C."/>
            <person name="Bharti A.K."/>
            <person name="Crow J.A."/>
            <person name="Grimwood J."/>
            <person name="Kramer R."/>
            <person name="Lindquist E."/>
            <person name="Lucas S."/>
            <person name="Salamov A."/>
            <person name="McFadden G.I."/>
            <person name="Lane C.E."/>
            <person name="Keeling P.J."/>
            <person name="Gray M.W."/>
            <person name="Grigoriev I.V."/>
            <person name="Archibald J.M."/>
        </authorList>
    </citation>
    <scope>NUCLEOTIDE SEQUENCE</scope>
    <source>
        <strain evidence="3">CCMP2712</strain>
    </source>
</reference>
<keyword evidence="3" id="KW-1185">Reference proteome</keyword>
<accession>L1JBN0</accession>
<name>L1JBN0_GUITC</name>
<dbReference type="PaxDb" id="55529-EKX45529"/>